<organism evidence="3 4">
    <name type="scientific">Pedobacter alpinus</name>
    <dbReference type="NCBI Taxonomy" id="1590643"/>
    <lineage>
        <taxon>Bacteria</taxon>
        <taxon>Pseudomonadati</taxon>
        <taxon>Bacteroidota</taxon>
        <taxon>Sphingobacteriia</taxon>
        <taxon>Sphingobacteriales</taxon>
        <taxon>Sphingobacteriaceae</taxon>
        <taxon>Pedobacter</taxon>
    </lineage>
</organism>
<dbReference type="PRINTS" id="PR00050">
    <property type="entry name" value="COLDSHOCK"/>
</dbReference>
<dbReference type="CDD" id="cd04458">
    <property type="entry name" value="CSP_CDS"/>
    <property type="match status" value="1"/>
</dbReference>
<evidence type="ECO:0000313" key="4">
    <source>
        <dbReference type="Proteomes" id="UP001597546"/>
    </source>
</evidence>
<feature type="domain" description="CSD" evidence="2">
    <location>
        <begin position="87"/>
        <end position="148"/>
    </location>
</feature>
<accession>A0ABW5TUA3</accession>
<dbReference type="InterPro" id="IPR011129">
    <property type="entry name" value="CSD"/>
</dbReference>
<comment type="caution">
    <text evidence="3">The sequence shown here is derived from an EMBL/GenBank/DDBJ whole genome shotgun (WGS) entry which is preliminary data.</text>
</comment>
<dbReference type="SUPFAM" id="SSF50249">
    <property type="entry name" value="Nucleic acid-binding proteins"/>
    <property type="match status" value="1"/>
</dbReference>
<evidence type="ECO:0000256" key="1">
    <source>
        <dbReference type="SAM" id="MobiDB-lite"/>
    </source>
</evidence>
<dbReference type="Gene3D" id="2.40.50.140">
    <property type="entry name" value="Nucleic acid-binding proteins"/>
    <property type="match status" value="1"/>
</dbReference>
<dbReference type="Proteomes" id="UP001597546">
    <property type="component" value="Unassembled WGS sequence"/>
</dbReference>
<dbReference type="EMBL" id="JBHULV010000047">
    <property type="protein sequence ID" value="MFD2732835.1"/>
    <property type="molecule type" value="Genomic_DNA"/>
</dbReference>
<dbReference type="RefSeq" id="WP_379046830.1">
    <property type="nucleotide sequence ID" value="NZ_JBHSKW010000063.1"/>
</dbReference>
<feature type="region of interest" description="Disordered" evidence="1">
    <location>
        <begin position="1"/>
        <end position="43"/>
    </location>
</feature>
<evidence type="ECO:0000313" key="3">
    <source>
        <dbReference type="EMBL" id="MFD2732835.1"/>
    </source>
</evidence>
<dbReference type="SMART" id="SM00357">
    <property type="entry name" value="CSP"/>
    <property type="match status" value="1"/>
</dbReference>
<gene>
    <name evidence="3" type="ORF">ACFSSE_14085</name>
</gene>
<proteinExistence type="predicted"/>
<feature type="compositionally biased region" description="Basic and acidic residues" evidence="1">
    <location>
        <begin position="23"/>
        <end position="34"/>
    </location>
</feature>
<dbReference type="PROSITE" id="PS51857">
    <property type="entry name" value="CSD_2"/>
    <property type="match status" value="1"/>
</dbReference>
<name>A0ABW5TUA3_9SPHI</name>
<dbReference type="InterPro" id="IPR002059">
    <property type="entry name" value="CSP_DNA-bd"/>
</dbReference>
<dbReference type="Pfam" id="PF00313">
    <property type="entry name" value="CSD"/>
    <property type="match status" value="1"/>
</dbReference>
<reference evidence="4" key="1">
    <citation type="journal article" date="2019" name="Int. J. Syst. Evol. Microbiol.">
        <title>The Global Catalogue of Microorganisms (GCM) 10K type strain sequencing project: providing services to taxonomists for standard genome sequencing and annotation.</title>
        <authorList>
            <consortium name="The Broad Institute Genomics Platform"/>
            <consortium name="The Broad Institute Genome Sequencing Center for Infectious Disease"/>
            <person name="Wu L."/>
            <person name="Ma J."/>
        </authorList>
    </citation>
    <scope>NUCLEOTIDE SEQUENCE [LARGE SCALE GENOMIC DNA]</scope>
    <source>
        <strain evidence="4">KCTC 42456</strain>
    </source>
</reference>
<protein>
    <submittedName>
        <fullName evidence="3">Cold-shock protein</fullName>
    </submittedName>
</protein>
<sequence>MARSQETFSKKENEKKRLKKRQEKQQKKEERKESSTGGELENMMAYVDEYGNITDTPPDPIRKKKEIDASTIEIGIPKQEAEDLTATKKGKIEFFNDAKGFGFIKEDSTQEKFFVHVNGLTEEVREGDKVSFELEKGMKGMNAVNVKRI</sequence>
<keyword evidence="4" id="KW-1185">Reference proteome</keyword>
<dbReference type="InterPro" id="IPR012340">
    <property type="entry name" value="NA-bd_OB-fold"/>
</dbReference>
<evidence type="ECO:0000259" key="2">
    <source>
        <dbReference type="PROSITE" id="PS51857"/>
    </source>
</evidence>